<accession>A0AAU8RSQ3</accession>
<organism evidence="1 2">
    <name type="scientific">Pseudomonas putida S13.1.2</name>
    <dbReference type="NCBI Taxonomy" id="1384061"/>
    <lineage>
        <taxon>Bacteria</taxon>
        <taxon>Pseudomonadati</taxon>
        <taxon>Pseudomonadota</taxon>
        <taxon>Gammaproteobacteria</taxon>
        <taxon>Pseudomonadales</taxon>
        <taxon>Pseudomonadaceae</taxon>
        <taxon>Pseudomonas</taxon>
    </lineage>
</organism>
<dbReference type="AlphaFoldDB" id="A0AAU8RSQ3"/>
<evidence type="ECO:0000313" key="1">
    <source>
        <dbReference type="EMBL" id="AJQ46435.1"/>
    </source>
</evidence>
<proteinExistence type="predicted"/>
<dbReference type="RefSeq" id="WP_019471808.1">
    <property type="nucleotide sequence ID" value="NZ_CP010979.1"/>
</dbReference>
<dbReference type="Proteomes" id="UP000033260">
    <property type="component" value="Chromosome"/>
</dbReference>
<reference evidence="1 2" key="1">
    <citation type="submission" date="2015-02" db="EMBL/GenBank/DDBJ databases">
        <title>Complete Genome Sequencing of Pseudomonas putida S13.1.2.</title>
        <authorList>
            <person name="Chong T.M."/>
            <person name="Chan K.G."/>
            <person name="Dessaux Y."/>
        </authorList>
    </citation>
    <scope>NUCLEOTIDE SEQUENCE [LARGE SCALE GENOMIC DNA]</scope>
    <source>
        <strain evidence="1 2">S13.1.2</strain>
    </source>
</reference>
<gene>
    <name evidence="1" type="ORF">N805_04035</name>
</gene>
<protein>
    <recommendedName>
        <fullName evidence="3">Prophage PssSM-02</fullName>
    </recommendedName>
</protein>
<dbReference type="EMBL" id="CP010979">
    <property type="protein sequence ID" value="AJQ46435.1"/>
    <property type="molecule type" value="Genomic_DNA"/>
</dbReference>
<name>A0AAU8RSQ3_PSEPU</name>
<evidence type="ECO:0000313" key="2">
    <source>
        <dbReference type="Proteomes" id="UP000033260"/>
    </source>
</evidence>
<sequence>MAGWSLSPVLFADQVEEDLVEMQRSIVIELVDEITINAPIDSGDYMGNNIVSIGSEDYSVNAKLDILGTETRSAARAALTDLKPFSTVFVQNNSVYGEIIEFGGYPSGPSIKITPDGYSRMAPKGVYGISFIAVTEKLR</sequence>
<evidence type="ECO:0008006" key="3">
    <source>
        <dbReference type="Google" id="ProtNLM"/>
    </source>
</evidence>